<dbReference type="Pfam" id="PF10026">
    <property type="entry name" value="DUF2268"/>
    <property type="match status" value="1"/>
</dbReference>
<dbReference type="AlphaFoldDB" id="A0A2N0Z7P7"/>
<sequence>MFKEDRAKRVYQYLVNFGMYRPNRQTKEIYEKLVEQKVWGKVQSIFVKYKKLWRGPDIPIYIFPFEPHRKSKEKKSGVSFPDKLFLFIGHIEDDKEIEALFIHEYHHVCRIHNQKKQIEEYTLLDSIIMEGLAEHAVKQYCGKQYNAYWCQMYKEKELLKYWEEDFKENLNILKTEKLHDSLLFGLGPHPDMIGYCLGYYLVSNYLNQRNLADIRLFKSDSRVFIQSILDDE</sequence>
<dbReference type="RefSeq" id="WP_101175262.1">
    <property type="nucleotide sequence ID" value="NZ_PISE01000003.1"/>
</dbReference>
<feature type="domain" description="DUF2268" evidence="1">
    <location>
        <begin position="38"/>
        <end position="221"/>
    </location>
</feature>
<evidence type="ECO:0000313" key="3">
    <source>
        <dbReference type="Proteomes" id="UP000233375"/>
    </source>
</evidence>
<dbReference type="InterPro" id="IPR018728">
    <property type="entry name" value="DUF2268"/>
</dbReference>
<dbReference type="EMBL" id="PISE01000003">
    <property type="protein sequence ID" value="PKG25538.1"/>
    <property type="molecule type" value="Genomic_DNA"/>
</dbReference>
<evidence type="ECO:0000313" key="2">
    <source>
        <dbReference type="EMBL" id="PKG25538.1"/>
    </source>
</evidence>
<proteinExistence type="predicted"/>
<accession>A0A2N0Z7P7</accession>
<keyword evidence="3" id="KW-1185">Reference proteome</keyword>
<dbReference type="OrthoDB" id="2449457at2"/>
<organism evidence="2 3">
    <name type="scientific">Niallia nealsonii</name>
    <dbReference type="NCBI Taxonomy" id="115979"/>
    <lineage>
        <taxon>Bacteria</taxon>
        <taxon>Bacillati</taxon>
        <taxon>Bacillota</taxon>
        <taxon>Bacilli</taxon>
        <taxon>Bacillales</taxon>
        <taxon>Bacillaceae</taxon>
        <taxon>Niallia</taxon>
    </lineage>
</organism>
<comment type="caution">
    <text evidence="2">The sequence shown here is derived from an EMBL/GenBank/DDBJ whole genome shotgun (WGS) entry which is preliminary data.</text>
</comment>
<protein>
    <recommendedName>
        <fullName evidence="1">DUF2268 domain-containing protein</fullName>
    </recommendedName>
</protein>
<dbReference type="Proteomes" id="UP000233375">
    <property type="component" value="Unassembled WGS sequence"/>
</dbReference>
<reference evidence="2 3" key="1">
    <citation type="journal article" date="2003" name="Int. J. Syst. Evol. Microbiol.">
        <title>Bacillus nealsonii sp. nov., isolated from a spacecraft-assembly facility, whose spores are gamma-radiation resistant.</title>
        <authorList>
            <person name="Venkateswaran K."/>
            <person name="Kempf M."/>
            <person name="Chen F."/>
            <person name="Satomi M."/>
            <person name="Nicholson W."/>
            <person name="Kern R."/>
        </authorList>
    </citation>
    <scope>NUCLEOTIDE SEQUENCE [LARGE SCALE GENOMIC DNA]</scope>
    <source>
        <strain evidence="2 3">FO-92</strain>
    </source>
</reference>
<gene>
    <name evidence="2" type="ORF">CWS01_01455</name>
</gene>
<evidence type="ECO:0000259" key="1">
    <source>
        <dbReference type="Pfam" id="PF10026"/>
    </source>
</evidence>
<name>A0A2N0Z7P7_9BACI</name>